<dbReference type="InterPro" id="IPR036188">
    <property type="entry name" value="FAD/NAD-bd_sf"/>
</dbReference>
<proteinExistence type="predicted"/>
<dbReference type="Gene3D" id="3.50.50.60">
    <property type="entry name" value="FAD/NAD(P)-binding domain"/>
    <property type="match status" value="1"/>
</dbReference>
<keyword evidence="4" id="KW-1185">Reference proteome</keyword>
<accession>A0ABS2AK97</accession>
<keyword evidence="1" id="KW-0560">Oxidoreductase</keyword>
<reference evidence="3 4" key="1">
    <citation type="submission" date="2021-01" db="EMBL/GenBank/DDBJ databases">
        <title>Actinoplanes sp. nov. LDG1-06 isolated from lichen.</title>
        <authorList>
            <person name="Saeng-In P."/>
            <person name="Phongsopitanun W."/>
            <person name="Kanchanasin P."/>
            <person name="Yuki M."/>
            <person name="Kudo T."/>
            <person name="Ohkuma M."/>
            <person name="Tanasupawat S."/>
        </authorList>
    </citation>
    <scope>NUCLEOTIDE SEQUENCE [LARGE SCALE GENOMIC DNA]</scope>
    <source>
        <strain evidence="3 4">LDG1-06</strain>
    </source>
</reference>
<evidence type="ECO:0000313" key="4">
    <source>
        <dbReference type="Proteomes" id="UP000632138"/>
    </source>
</evidence>
<dbReference type="InterPro" id="IPR006076">
    <property type="entry name" value="FAD-dep_OxRdtase"/>
</dbReference>
<dbReference type="Pfam" id="PF01266">
    <property type="entry name" value="DAO"/>
    <property type="match status" value="1"/>
</dbReference>
<comment type="caution">
    <text evidence="3">The sequence shown here is derived from an EMBL/GenBank/DDBJ whole genome shotgun (WGS) entry which is preliminary data.</text>
</comment>
<gene>
    <name evidence="3" type="ORF">JIG36_32670</name>
</gene>
<protein>
    <submittedName>
        <fullName evidence="3">FAD-binding oxidoreductase</fullName>
    </submittedName>
</protein>
<dbReference type="Proteomes" id="UP000632138">
    <property type="component" value="Unassembled WGS sequence"/>
</dbReference>
<dbReference type="EMBL" id="JAENHP010000014">
    <property type="protein sequence ID" value="MBM2620279.1"/>
    <property type="molecule type" value="Genomic_DNA"/>
</dbReference>
<dbReference type="Gene3D" id="3.30.9.10">
    <property type="entry name" value="D-Amino Acid Oxidase, subunit A, domain 2"/>
    <property type="match status" value="1"/>
</dbReference>
<name>A0ABS2AK97_9ACTN</name>
<dbReference type="SUPFAM" id="SSF51905">
    <property type="entry name" value="FAD/NAD(P)-binding domain"/>
    <property type="match status" value="1"/>
</dbReference>
<organism evidence="3 4">
    <name type="scientific">Paractinoplanes ovalisporus</name>
    <dbReference type="NCBI Taxonomy" id="2810368"/>
    <lineage>
        <taxon>Bacteria</taxon>
        <taxon>Bacillati</taxon>
        <taxon>Actinomycetota</taxon>
        <taxon>Actinomycetes</taxon>
        <taxon>Micromonosporales</taxon>
        <taxon>Micromonosporaceae</taxon>
        <taxon>Paractinoplanes</taxon>
    </lineage>
</organism>
<sequence length="336" mass="35541">MVHVAVVGAGIIGAALADALVRRGATVTVIDASEPGSGTSGSSLAWLNANQKLPRDYHDFSVRAMAEWRSLGDHSWYAPTGSLATGAGDRLDRLREWGYPVEELTTARAAELEPALSVAATAFFPSEAFVYGNEAVEALLRRASVRPLVTGGDVAFDVRGSRVSAVRLPDGARLRADLYVSCAGARTPALLEPVGVTVPLDAGPAAPCLVTRAYGTVPVRRVVNTPSLSLRPVRNGVQLEAGDLDTSPDGVATLLDRARELIRGFTPASTRHRVCVRPLPADGHPIADRLPGLDNAYVTVTHSGMTLGPLLGRLVATELVDATVLDDLKPYRLSRF</sequence>
<evidence type="ECO:0000259" key="2">
    <source>
        <dbReference type="Pfam" id="PF01266"/>
    </source>
</evidence>
<dbReference type="PANTHER" id="PTHR13847">
    <property type="entry name" value="SARCOSINE DEHYDROGENASE-RELATED"/>
    <property type="match status" value="1"/>
</dbReference>
<evidence type="ECO:0000256" key="1">
    <source>
        <dbReference type="ARBA" id="ARBA00023002"/>
    </source>
</evidence>
<feature type="domain" description="FAD dependent oxidoreductase" evidence="2">
    <location>
        <begin position="3"/>
        <end position="316"/>
    </location>
</feature>
<dbReference type="PANTHER" id="PTHR13847:SF289">
    <property type="entry name" value="GLYCINE OXIDASE"/>
    <property type="match status" value="1"/>
</dbReference>
<dbReference type="RefSeq" id="WP_203380272.1">
    <property type="nucleotide sequence ID" value="NZ_JAENHP010000014.1"/>
</dbReference>
<evidence type="ECO:0000313" key="3">
    <source>
        <dbReference type="EMBL" id="MBM2620279.1"/>
    </source>
</evidence>